<protein>
    <recommendedName>
        <fullName evidence="6">RING-type domain-containing protein</fullName>
    </recommendedName>
</protein>
<dbReference type="Pfam" id="PF13445">
    <property type="entry name" value="zf-RING_UBOX"/>
    <property type="match status" value="1"/>
</dbReference>
<evidence type="ECO:0000256" key="2">
    <source>
        <dbReference type="ARBA" id="ARBA00022771"/>
    </source>
</evidence>
<dbReference type="PROSITE" id="PS00518">
    <property type="entry name" value="ZF_RING_1"/>
    <property type="match status" value="1"/>
</dbReference>
<feature type="transmembrane region" description="Helical" evidence="5">
    <location>
        <begin position="141"/>
        <end position="158"/>
    </location>
</feature>
<dbReference type="EMBL" id="VXIV02000124">
    <property type="protein sequence ID" value="KAF6040591.1"/>
    <property type="molecule type" value="Genomic_DNA"/>
</dbReference>
<dbReference type="InterPro" id="IPR001841">
    <property type="entry name" value="Znf_RING"/>
</dbReference>
<dbReference type="PROSITE" id="PS50089">
    <property type="entry name" value="ZF_RING_2"/>
    <property type="match status" value="1"/>
</dbReference>
<dbReference type="Gene3D" id="3.30.40.10">
    <property type="entry name" value="Zinc/RING finger domain, C3HC4 (zinc finger)"/>
    <property type="match status" value="1"/>
</dbReference>
<dbReference type="InterPro" id="IPR052667">
    <property type="entry name" value="E3_ubiquitin-ligase_RING"/>
</dbReference>
<evidence type="ECO:0000256" key="1">
    <source>
        <dbReference type="ARBA" id="ARBA00022723"/>
    </source>
</evidence>
<evidence type="ECO:0000256" key="3">
    <source>
        <dbReference type="ARBA" id="ARBA00022833"/>
    </source>
</evidence>
<keyword evidence="5" id="KW-0812">Transmembrane</keyword>
<dbReference type="InterPro" id="IPR017907">
    <property type="entry name" value="Znf_RING_CS"/>
</dbReference>
<evidence type="ECO:0000313" key="7">
    <source>
        <dbReference type="EMBL" id="KAF6040591.1"/>
    </source>
</evidence>
<dbReference type="Proteomes" id="UP000593567">
    <property type="component" value="Unassembled WGS sequence"/>
</dbReference>
<reference evidence="7" key="1">
    <citation type="submission" date="2020-06" db="EMBL/GenBank/DDBJ databases">
        <title>Draft genome of Bugula neritina, a colonial animal packing powerful symbionts and potential medicines.</title>
        <authorList>
            <person name="Rayko M."/>
        </authorList>
    </citation>
    <scope>NUCLEOTIDE SEQUENCE [LARGE SCALE GENOMIC DNA]</scope>
    <source>
        <strain evidence="7">Kwan_BN1</strain>
    </source>
</reference>
<keyword evidence="5" id="KW-0472">Membrane</keyword>
<proteinExistence type="predicted"/>
<organism evidence="7 8">
    <name type="scientific">Bugula neritina</name>
    <name type="common">Brown bryozoan</name>
    <name type="synonym">Sertularia neritina</name>
    <dbReference type="NCBI Taxonomy" id="10212"/>
    <lineage>
        <taxon>Eukaryota</taxon>
        <taxon>Metazoa</taxon>
        <taxon>Spiralia</taxon>
        <taxon>Lophotrochozoa</taxon>
        <taxon>Bryozoa</taxon>
        <taxon>Gymnolaemata</taxon>
        <taxon>Cheilostomatida</taxon>
        <taxon>Flustrina</taxon>
        <taxon>Buguloidea</taxon>
        <taxon>Bugulidae</taxon>
        <taxon>Bugula</taxon>
    </lineage>
</organism>
<keyword evidence="2 4" id="KW-0863">Zinc-finger</keyword>
<evidence type="ECO:0000256" key="4">
    <source>
        <dbReference type="PROSITE-ProRule" id="PRU00175"/>
    </source>
</evidence>
<dbReference type="GO" id="GO:0008270">
    <property type="term" value="F:zinc ion binding"/>
    <property type="evidence" value="ECO:0007669"/>
    <property type="project" value="UniProtKB-KW"/>
</dbReference>
<sequence length="164" mass="17768">MERIKEESKDCVTCPICMEIFDDPRTLQCSHTFCFHCLIELRGSHDSSEYKLCPTCRRNSVPPLNQIERLPKNEFALSLASLIHDYEKTDTPIESVGDTNEVIYHGPKLKEQEDEKTGLGMGLSVVAGLAITALTGGFGGIVAGLAVAGGGILGCAEAKNKRKA</sequence>
<dbReference type="InterPro" id="IPR013083">
    <property type="entry name" value="Znf_RING/FYVE/PHD"/>
</dbReference>
<dbReference type="PANTHER" id="PTHR47156:SF10">
    <property type="entry name" value="E3 UBIQUITIN-PROTEIN LIGASE TRIM-21-RELATED"/>
    <property type="match status" value="1"/>
</dbReference>
<dbReference type="InterPro" id="IPR027370">
    <property type="entry name" value="Znf-RING_euk"/>
</dbReference>
<keyword evidence="5" id="KW-1133">Transmembrane helix</keyword>
<evidence type="ECO:0000313" key="8">
    <source>
        <dbReference type="Proteomes" id="UP000593567"/>
    </source>
</evidence>
<keyword evidence="3" id="KW-0862">Zinc</keyword>
<gene>
    <name evidence="7" type="ORF">EB796_001099</name>
</gene>
<dbReference type="AlphaFoldDB" id="A0A7J7KQY5"/>
<keyword evidence="8" id="KW-1185">Reference proteome</keyword>
<dbReference type="OrthoDB" id="9992988at2759"/>
<keyword evidence="1" id="KW-0479">Metal-binding</keyword>
<feature type="domain" description="RING-type" evidence="6">
    <location>
        <begin position="14"/>
        <end position="57"/>
    </location>
</feature>
<dbReference type="SMART" id="SM00184">
    <property type="entry name" value="RING"/>
    <property type="match status" value="1"/>
</dbReference>
<name>A0A7J7KQY5_BUGNE</name>
<accession>A0A7J7KQY5</accession>
<dbReference type="SUPFAM" id="SSF57850">
    <property type="entry name" value="RING/U-box"/>
    <property type="match status" value="1"/>
</dbReference>
<evidence type="ECO:0000259" key="6">
    <source>
        <dbReference type="PROSITE" id="PS50089"/>
    </source>
</evidence>
<dbReference type="PANTHER" id="PTHR47156">
    <property type="entry name" value="PROTEIN CBG20824"/>
    <property type="match status" value="1"/>
</dbReference>
<comment type="caution">
    <text evidence="7">The sequence shown here is derived from an EMBL/GenBank/DDBJ whole genome shotgun (WGS) entry which is preliminary data.</text>
</comment>
<evidence type="ECO:0000256" key="5">
    <source>
        <dbReference type="SAM" id="Phobius"/>
    </source>
</evidence>